<dbReference type="Pfam" id="PF01871">
    <property type="entry name" value="AMMECR1"/>
    <property type="match status" value="1"/>
</dbReference>
<organism evidence="2">
    <name type="scientific">viral metagenome</name>
    <dbReference type="NCBI Taxonomy" id="1070528"/>
    <lineage>
        <taxon>unclassified sequences</taxon>
        <taxon>metagenomes</taxon>
        <taxon>organismal metagenomes</taxon>
    </lineage>
</organism>
<evidence type="ECO:0000259" key="1">
    <source>
        <dbReference type="Pfam" id="PF01871"/>
    </source>
</evidence>
<dbReference type="InterPro" id="IPR002733">
    <property type="entry name" value="AMMECR1_domain"/>
</dbReference>
<name>A0A6C0E2J6_9ZZZZ</name>
<sequence length="470" mass="55453">MENVTKNNQLLIFIMYYSLFKKKITDDENIMKLFPENVFGVFTTIRRFHKLKSYPIDIHGCIGYWDNNFNILTKRDLFSNLLDVSYKSIWSDNRNQYFTPIETDPYSFFELDFMIKPLYKIDKKSGLISDINKLFNNNDFGIIILSYDKTMKATYLPGVFPNITWKSLIVSIKNKATIVSDNFEVFAYKIKQLKSQFINILISDFFIYTCIHNYVRFLINNMNINLKYPFIYLCKNNKLEWNDDDDVRNIATLSDVLKYISLYPNVANKTEIKKIEKKASFIYNHLDDYNSQALSFLGIIVEEQNQVNIKKDFCEKLMNDLPFVETDFARPEIIIGLKKANCIFKKNDIIPFLTYNLNDSIFKMNWIIQAIVILNKKPSQLLINIVEKKIKDTILSKKKRMETNYIAVAFESLCFAYYSTGKSFLLNLLFELFFELELRKNFYNVFYSFLDNNARVDITGHVNNGLLLLK</sequence>
<dbReference type="AlphaFoldDB" id="A0A6C0E2J6"/>
<protein>
    <recommendedName>
        <fullName evidence="1">AMMECR1 domain-containing protein</fullName>
    </recommendedName>
</protein>
<reference evidence="2" key="1">
    <citation type="journal article" date="2020" name="Nature">
        <title>Giant virus diversity and host interactions through global metagenomics.</title>
        <authorList>
            <person name="Schulz F."/>
            <person name="Roux S."/>
            <person name="Paez-Espino D."/>
            <person name="Jungbluth S."/>
            <person name="Walsh D.A."/>
            <person name="Denef V.J."/>
            <person name="McMahon K.D."/>
            <person name="Konstantinidis K.T."/>
            <person name="Eloe-Fadrosh E.A."/>
            <person name="Kyrpides N.C."/>
            <person name="Woyke T."/>
        </authorList>
    </citation>
    <scope>NUCLEOTIDE SEQUENCE</scope>
    <source>
        <strain evidence="2">GVMAG-M-3300023179-116</strain>
    </source>
</reference>
<dbReference type="EMBL" id="MN739730">
    <property type="protein sequence ID" value="QHT23336.1"/>
    <property type="molecule type" value="Genomic_DNA"/>
</dbReference>
<dbReference type="InterPro" id="IPR036071">
    <property type="entry name" value="AMMECR1_dom_sf"/>
</dbReference>
<feature type="domain" description="AMMECR1" evidence="1">
    <location>
        <begin position="35"/>
        <end position="189"/>
    </location>
</feature>
<accession>A0A6C0E2J6</accession>
<proteinExistence type="predicted"/>
<dbReference type="SUPFAM" id="SSF143447">
    <property type="entry name" value="AMMECR1-like"/>
    <property type="match status" value="1"/>
</dbReference>
<evidence type="ECO:0000313" key="2">
    <source>
        <dbReference type="EMBL" id="QHT23336.1"/>
    </source>
</evidence>